<keyword evidence="4" id="KW-0963">Cytoplasm</keyword>
<keyword evidence="8" id="KW-0239">DNA-directed DNA polymerase</keyword>
<gene>
    <name evidence="11" type="primary">dnaE</name>
    <name evidence="11" type="ORF">ACFPN2_24180</name>
</gene>
<keyword evidence="6 11" id="KW-0548">Nucleotidyltransferase</keyword>
<dbReference type="Pfam" id="PF20914">
    <property type="entry name" value="DNA_pol_IIIA_C"/>
    <property type="match status" value="1"/>
</dbReference>
<dbReference type="Gene3D" id="3.20.20.140">
    <property type="entry name" value="Metal-dependent hydrolases"/>
    <property type="match status" value="1"/>
</dbReference>
<reference evidence="12" key="1">
    <citation type="journal article" date="2019" name="Int. J. Syst. Evol. Microbiol.">
        <title>The Global Catalogue of Microorganisms (GCM) 10K type strain sequencing project: providing services to taxonomists for standard genome sequencing and annotation.</title>
        <authorList>
            <consortium name="The Broad Institute Genomics Platform"/>
            <consortium name="The Broad Institute Genome Sequencing Center for Infectious Disease"/>
            <person name="Wu L."/>
            <person name="Ma J."/>
        </authorList>
    </citation>
    <scope>NUCLEOTIDE SEQUENCE [LARGE SCALE GENOMIC DNA]</scope>
    <source>
        <strain evidence="12">CGMCC 1.10759</strain>
    </source>
</reference>
<dbReference type="InterPro" id="IPR049821">
    <property type="entry name" value="PolIIIA_DnaE1_PHP"/>
</dbReference>
<dbReference type="Pfam" id="PF01336">
    <property type="entry name" value="tRNA_anti-codon"/>
    <property type="match status" value="1"/>
</dbReference>
<dbReference type="NCBIfam" id="NF004226">
    <property type="entry name" value="PRK05673.1"/>
    <property type="match status" value="1"/>
</dbReference>
<comment type="subcellular location">
    <subcellularLocation>
        <location evidence="1">Cytoplasm</location>
    </subcellularLocation>
</comment>
<dbReference type="RefSeq" id="WP_380601380.1">
    <property type="nucleotide sequence ID" value="NZ_JBHSDU010000014.1"/>
</dbReference>
<dbReference type="InterPro" id="IPR004805">
    <property type="entry name" value="DnaE2/DnaE/PolC"/>
</dbReference>
<dbReference type="Gene3D" id="1.10.150.870">
    <property type="match status" value="1"/>
</dbReference>
<comment type="caution">
    <text evidence="11">The sequence shown here is derived from an EMBL/GenBank/DDBJ whole genome shotgun (WGS) entry which is preliminary data.</text>
</comment>
<dbReference type="SMART" id="SM00481">
    <property type="entry name" value="POLIIIAc"/>
    <property type="match status" value="1"/>
</dbReference>
<evidence type="ECO:0000256" key="4">
    <source>
        <dbReference type="ARBA" id="ARBA00022490"/>
    </source>
</evidence>
<dbReference type="Pfam" id="PF17657">
    <property type="entry name" value="DNA_pol3_finger"/>
    <property type="match status" value="1"/>
</dbReference>
<evidence type="ECO:0000256" key="6">
    <source>
        <dbReference type="ARBA" id="ARBA00022695"/>
    </source>
</evidence>
<dbReference type="InterPro" id="IPR004013">
    <property type="entry name" value="PHP_dom"/>
</dbReference>
<dbReference type="InterPro" id="IPR003141">
    <property type="entry name" value="Pol/His_phosphatase_N"/>
</dbReference>
<dbReference type="InterPro" id="IPR016195">
    <property type="entry name" value="Pol/histidinol_Pase-like"/>
</dbReference>
<dbReference type="Pfam" id="PF14579">
    <property type="entry name" value="HHH_6"/>
    <property type="match status" value="1"/>
</dbReference>
<protein>
    <recommendedName>
        <fullName evidence="3">DNA polymerase III subunit alpha</fullName>
        <ecNumber evidence="2">2.7.7.7</ecNumber>
    </recommendedName>
</protein>
<dbReference type="InterPro" id="IPR048472">
    <property type="entry name" value="DNA_pol_IIIA_C"/>
</dbReference>
<evidence type="ECO:0000313" key="11">
    <source>
        <dbReference type="EMBL" id="MFC4312202.1"/>
    </source>
</evidence>
<dbReference type="Pfam" id="PF07733">
    <property type="entry name" value="DNA_pol3_alpha"/>
    <property type="match status" value="1"/>
</dbReference>
<keyword evidence="7" id="KW-0235">DNA replication</keyword>
<evidence type="ECO:0000256" key="2">
    <source>
        <dbReference type="ARBA" id="ARBA00012417"/>
    </source>
</evidence>
<dbReference type="InterPro" id="IPR040982">
    <property type="entry name" value="DNA_pol3_finger"/>
</dbReference>
<dbReference type="InterPro" id="IPR004365">
    <property type="entry name" value="NA-bd_OB_tRNA"/>
</dbReference>
<evidence type="ECO:0000256" key="1">
    <source>
        <dbReference type="ARBA" id="ARBA00004496"/>
    </source>
</evidence>
<dbReference type="PANTHER" id="PTHR32294">
    <property type="entry name" value="DNA POLYMERASE III SUBUNIT ALPHA"/>
    <property type="match status" value="1"/>
</dbReference>
<dbReference type="SUPFAM" id="SSF89550">
    <property type="entry name" value="PHP domain-like"/>
    <property type="match status" value="1"/>
</dbReference>
<dbReference type="Pfam" id="PF02811">
    <property type="entry name" value="PHP"/>
    <property type="match status" value="1"/>
</dbReference>
<name>A0ABV8SXJ2_9GAMM</name>
<dbReference type="InterPro" id="IPR029460">
    <property type="entry name" value="DNAPol_HHH"/>
</dbReference>
<evidence type="ECO:0000256" key="7">
    <source>
        <dbReference type="ARBA" id="ARBA00022705"/>
    </source>
</evidence>
<dbReference type="InterPro" id="IPR041931">
    <property type="entry name" value="DNA_pol3_alpha_thumb_dom"/>
</dbReference>
<dbReference type="Proteomes" id="UP001595904">
    <property type="component" value="Unassembled WGS sequence"/>
</dbReference>
<dbReference type="PANTHER" id="PTHR32294:SF0">
    <property type="entry name" value="DNA POLYMERASE III SUBUNIT ALPHA"/>
    <property type="match status" value="1"/>
</dbReference>
<keyword evidence="12" id="KW-1185">Reference proteome</keyword>
<dbReference type="CDD" id="cd04485">
    <property type="entry name" value="DnaE_OBF"/>
    <property type="match status" value="1"/>
</dbReference>
<feature type="domain" description="Polymerase/histidinol phosphatase N-terminal" evidence="10">
    <location>
        <begin position="5"/>
        <end position="79"/>
    </location>
</feature>
<sequence length="1184" mass="131939">MSAFVHLHLHTEYSLVDSVVRITSEGEGIPGLMDSVAAAKMPSVALTDQSNLFAMVKFYKAAQSAGVKPIIGVDLRIYEAGERAEPSSLVLLCQNAVGYNNLSKLVSKSYLEGQKKGVATVDRSWLNPEDLKGLIALSGAREGDIGRAILNGRSDEANNALDFWLSLFGDRFYLELQRTGREGDERHVQGALDLAVERGIPVVATNDVRFIRREDFESHEARVCIHEGVLLGDAKRPRRYSEQQYLKSPKEMADLFKDVPEALENTVEIARRCSLELKLGKSVLPKFPTPGDMPVDDFLREQSRNGLTQRLIQLKASPVKGREITDQEYWDRLEIELGVIIQMGFPGYFLIVADFIKWAKENGVPVGPGRGSGAGSLVAFCLGITDIDPLRYDLLFERFLNPERVSMPDFDVDFCMDGRDRVIDYVARHYGRERVSQIITYGTMAAKAVVRDVARVFGQSYGFADSIAKLIPFELGITLKDALAKEEELRRRYQNEEETRAILDMAMSLEGLVRNAGMHAGGVVISPSVLTDFSPLFCDENGQSVVTQFDKDDVEQAGLVKFDFLGLRTLTIIDWALKVINAQRAQKGEPPLDINALPMDDAATFDLLKRYETTAVFQLESRGMKDLIRRLQPDCFEDIVALVALFRPGPLESGMVDDFIARKRGTTTGPIDYLHPDLKPVLAPTYGVILYQEQVMQIAQVLAGYSLGGADLLRRAMGKKKPEEMAKQRTIFVTGATGRGVDQAQAEHIFDLMEKFAGYGFNKSHSAAYALLTYQTAWLKAHYPAAFMAAVLSSDMDKTDKVVTLIDEARRMKLKVEPPDVNFSQFMFTVSGERTIRYGLGAIKGVGQNVVEELVEQRDKEPYRDLADMCRRSDANRMNRRVLEALIRSGAVDSLGANRATLMHSLPSAMQLADQTIRARAVGQDDMFGLMDTSAAAPPQVVTEVLPDWSRRVRLDGERDTLGLYLTGHPFEEFEAEVKPITSGRIVDLTSDRPAPAQEGSFQQFKGKPVTVGGMVFDVGKRGQRVIFTLDDRSGRMEASMFEDQWQQYRTVIAKSAIVIVEGQLRYDEYIEGWRLNAKKVKDIDQAREEYAKRLAIRWPPGLDAAGQRGFLKQLEQTLRPFRGGRCAVAVYYTGSAARAELVLSQEWQIKPTREVTERLSQLCGHDGFKLIYGPPAGGSRGGE</sequence>
<accession>A0ABV8SXJ2</accession>
<dbReference type="EMBL" id="JBHSDU010000014">
    <property type="protein sequence ID" value="MFC4312202.1"/>
    <property type="molecule type" value="Genomic_DNA"/>
</dbReference>
<dbReference type="InterPro" id="IPR012340">
    <property type="entry name" value="NA-bd_OB-fold"/>
</dbReference>
<proteinExistence type="predicted"/>
<evidence type="ECO:0000256" key="8">
    <source>
        <dbReference type="ARBA" id="ARBA00022932"/>
    </source>
</evidence>
<keyword evidence="5 11" id="KW-0808">Transferase</keyword>
<dbReference type="InterPro" id="IPR011708">
    <property type="entry name" value="DNA_pol3_alpha_NTPase_dom"/>
</dbReference>
<dbReference type="Gene3D" id="2.40.50.140">
    <property type="entry name" value="Nucleic acid-binding proteins"/>
    <property type="match status" value="1"/>
</dbReference>
<evidence type="ECO:0000256" key="3">
    <source>
        <dbReference type="ARBA" id="ARBA00019114"/>
    </source>
</evidence>
<dbReference type="NCBIfam" id="TIGR00594">
    <property type="entry name" value="polc"/>
    <property type="match status" value="1"/>
</dbReference>
<dbReference type="Gene3D" id="1.10.10.1600">
    <property type="entry name" value="Bacterial DNA polymerase III alpha subunit, thumb domain"/>
    <property type="match status" value="1"/>
</dbReference>
<evidence type="ECO:0000256" key="5">
    <source>
        <dbReference type="ARBA" id="ARBA00022679"/>
    </source>
</evidence>
<dbReference type="CDD" id="cd07433">
    <property type="entry name" value="PHP_PolIIIA_DnaE1"/>
    <property type="match status" value="1"/>
</dbReference>
<dbReference type="EC" id="2.7.7.7" evidence="2"/>
<evidence type="ECO:0000259" key="10">
    <source>
        <dbReference type="SMART" id="SM00481"/>
    </source>
</evidence>
<evidence type="ECO:0000256" key="9">
    <source>
        <dbReference type="ARBA" id="ARBA00049244"/>
    </source>
</evidence>
<dbReference type="GO" id="GO:0003887">
    <property type="term" value="F:DNA-directed DNA polymerase activity"/>
    <property type="evidence" value="ECO:0007669"/>
    <property type="project" value="UniProtKB-EC"/>
</dbReference>
<comment type="catalytic activity">
    <reaction evidence="9">
        <text>DNA(n) + a 2'-deoxyribonucleoside 5'-triphosphate = DNA(n+1) + diphosphate</text>
        <dbReference type="Rhea" id="RHEA:22508"/>
        <dbReference type="Rhea" id="RHEA-COMP:17339"/>
        <dbReference type="Rhea" id="RHEA-COMP:17340"/>
        <dbReference type="ChEBI" id="CHEBI:33019"/>
        <dbReference type="ChEBI" id="CHEBI:61560"/>
        <dbReference type="ChEBI" id="CHEBI:173112"/>
        <dbReference type="EC" id="2.7.7.7"/>
    </reaction>
</comment>
<organism evidence="11 12">
    <name type="scientific">Steroidobacter flavus</name>
    <dbReference type="NCBI Taxonomy" id="1842136"/>
    <lineage>
        <taxon>Bacteria</taxon>
        <taxon>Pseudomonadati</taxon>
        <taxon>Pseudomonadota</taxon>
        <taxon>Gammaproteobacteria</taxon>
        <taxon>Steroidobacterales</taxon>
        <taxon>Steroidobacteraceae</taxon>
        <taxon>Steroidobacter</taxon>
    </lineage>
</organism>
<evidence type="ECO:0000313" key="12">
    <source>
        <dbReference type="Proteomes" id="UP001595904"/>
    </source>
</evidence>